<evidence type="ECO:0000313" key="6">
    <source>
        <dbReference type="Proteomes" id="UP001596461"/>
    </source>
</evidence>
<feature type="repeat" description="TPR" evidence="3">
    <location>
        <begin position="104"/>
        <end position="137"/>
    </location>
</feature>
<dbReference type="PANTHER" id="PTHR44943:SF8">
    <property type="entry name" value="TPR REPEAT-CONTAINING PROTEIN MJ0263"/>
    <property type="match status" value="1"/>
</dbReference>
<proteinExistence type="predicted"/>
<dbReference type="SMART" id="SM00028">
    <property type="entry name" value="TPR"/>
    <property type="match status" value="5"/>
</dbReference>
<keyword evidence="1" id="KW-0677">Repeat</keyword>
<dbReference type="Pfam" id="PF13432">
    <property type="entry name" value="TPR_16"/>
    <property type="match status" value="1"/>
</dbReference>
<dbReference type="Gene3D" id="1.25.40.10">
    <property type="entry name" value="Tetratricopeptide repeat domain"/>
    <property type="match status" value="2"/>
</dbReference>
<dbReference type="InterPro" id="IPR051685">
    <property type="entry name" value="Ycf3/AcsC/BcsC/TPR_MFPF"/>
</dbReference>
<evidence type="ECO:0000256" key="4">
    <source>
        <dbReference type="SAM" id="MobiDB-lite"/>
    </source>
</evidence>
<dbReference type="Proteomes" id="UP001596461">
    <property type="component" value="Unassembled WGS sequence"/>
</dbReference>
<evidence type="ECO:0000256" key="3">
    <source>
        <dbReference type="PROSITE-ProRule" id="PRU00339"/>
    </source>
</evidence>
<dbReference type="EMBL" id="JBHTAH010000007">
    <property type="protein sequence ID" value="MFC7069983.1"/>
    <property type="molecule type" value="Genomic_DNA"/>
</dbReference>
<keyword evidence="6" id="KW-1185">Reference proteome</keyword>
<feature type="repeat" description="TPR" evidence="3">
    <location>
        <begin position="175"/>
        <end position="208"/>
    </location>
</feature>
<feature type="region of interest" description="Disordered" evidence="4">
    <location>
        <begin position="1"/>
        <end position="44"/>
    </location>
</feature>
<dbReference type="Pfam" id="PF13181">
    <property type="entry name" value="TPR_8"/>
    <property type="match status" value="1"/>
</dbReference>
<organism evidence="5 6">
    <name type="scientific">Halobaculum lipolyticum</name>
    <dbReference type="NCBI Taxonomy" id="3032001"/>
    <lineage>
        <taxon>Archaea</taxon>
        <taxon>Methanobacteriati</taxon>
        <taxon>Methanobacteriota</taxon>
        <taxon>Stenosarchaea group</taxon>
        <taxon>Halobacteria</taxon>
        <taxon>Halobacteriales</taxon>
        <taxon>Haloferacaceae</taxon>
        <taxon>Halobaculum</taxon>
    </lineage>
</organism>
<dbReference type="InterPro" id="IPR019734">
    <property type="entry name" value="TPR_rpt"/>
</dbReference>
<comment type="caution">
    <text evidence="5">The sequence shown here is derived from an EMBL/GenBank/DDBJ whole genome shotgun (WGS) entry which is preliminary data.</text>
</comment>
<dbReference type="SUPFAM" id="SSF48452">
    <property type="entry name" value="TPR-like"/>
    <property type="match status" value="1"/>
</dbReference>
<feature type="compositionally biased region" description="Basic and acidic residues" evidence="4">
    <location>
        <begin position="275"/>
        <end position="289"/>
    </location>
</feature>
<gene>
    <name evidence="5" type="ORF">ACFQL9_10045</name>
</gene>
<sequence>MSDEEPDTERKPHQFSEGQGLDEDYEEFTLDPEELNADPSQVDPVDTRVLTDLLDERNIPKDRVDVESLMEVGLSYMGINRFEEATETFARAAQFAPDDSLDEQEAWTNKGVAHAQLEEWDEAVGAYREALRIDDDSEHAASAETNLAYALHESGRTEQALEHAERAVEIDPRFPQAWYNRGFFLVERGLLEDAVTAFDNAIRLGMRNAEVLEEKARALDELGREDEAEQAAERAEEIRKEAEQEMVREQSEGGAGGMGAGGAGGAGGAAGGAAPDRDRGGDDRDRGGL</sequence>
<feature type="region of interest" description="Disordered" evidence="4">
    <location>
        <begin position="221"/>
        <end position="289"/>
    </location>
</feature>
<dbReference type="PANTHER" id="PTHR44943">
    <property type="entry name" value="CELLULOSE SYNTHASE OPERON PROTEIN C"/>
    <property type="match status" value="1"/>
</dbReference>
<feature type="repeat" description="TPR" evidence="3">
    <location>
        <begin position="66"/>
        <end position="99"/>
    </location>
</feature>
<feature type="compositionally biased region" description="Gly residues" evidence="4">
    <location>
        <begin position="253"/>
        <end position="271"/>
    </location>
</feature>
<feature type="compositionally biased region" description="Acidic residues" evidence="4">
    <location>
        <begin position="20"/>
        <end position="36"/>
    </location>
</feature>
<accession>A0ABD5WHJ3</accession>
<reference evidence="5 6" key="1">
    <citation type="journal article" date="2019" name="Int. J. Syst. Evol. Microbiol.">
        <title>The Global Catalogue of Microorganisms (GCM) 10K type strain sequencing project: providing services to taxonomists for standard genome sequencing and annotation.</title>
        <authorList>
            <consortium name="The Broad Institute Genomics Platform"/>
            <consortium name="The Broad Institute Genome Sequencing Center for Infectious Disease"/>
            <person name="Wu L."/>
            <person name="Ma J."/>
        </authorList>
    </citation>
    <scope>NUCLEOTIDE SEQUENCE [LARGE SCALE GENOMIC DNA]</scope>
    <source>
        <strain evidence="5 6">DT31</strain>
    </source>
</reference>
<protein>
    <submittedName>
        <fullName evidence="5">Tetratricopeptide repeat protein</fullName>
    </submittedName>
</protein>
<evidence type="ECO:0000256" key="1">
    <source>
        <dbReference type="ARBA" id="ARBA00022737"/>
    </source>
</evidence>
<dbReference type="Pfam" id="PF13424">
    <property type="entry name" value="TPR_12"/>
    <property type="match status" value="1"/>
</dbReference>
<dbReference type="RefSeq" id="WP_390210480.1">
    <property type="nucleotide sequence ID" value="NZ_JBHTAH010000007.1"/>
</dbReference>
<dbReference type="InterPro" id="IPR011990">
    <property type="entry name" value="TPR-like_helical_dom_sf"/>
</dbReference>
<feature type="repeat" description="TPR" evidence="3">
    <location>
        <begin position="141"/>
        <end position="174"/>
    </location>
</feature>
<evidence type="ECO:0000256" key="2">
    <source>
        <dbReference type="ARBA" id="ARBA00022803"/>
    </source>
</evidence>
<dbReference type="PROSITE" id="PS50005">
    <property type="entry name" value="TPR"/>
    <property type="match status" value="4"/>
</dbReference>
<feature type="compositionally biased region" description="Basic and acidic residues" evidence="4">
    <location>
        <begin position="231"/>
        <end position="251"/>
    </location>
</feature>
<evidence type="ECO:0000313" key="5">
    <source>
        <dbReference type="EMBL" id="MFC7069983.1"/>
    </source>
</evidence>
<name>A0ABD5WHJ3_9EURY</name>
<dbReference type="AlphaFoldDB" id="A0ABD5WHJ3"/>
<keyword evidence="2 3" id="KW-0802">TPR repeat</keyword>